<comment type="pathway">
    <text evidence="4">Amino-acid biosynthesis; D-alanine biosynthesis; D-alanine from L-alanine: step 1/1.</text>
</comment>
<dbReference type="EMBL" id="DXES01000161">
    <property type="protein sequence ID" value="HIX66032.1"/>
    <property type="molecule type" value="Genomic_DNA"/>
</dbReference>
<dbReference type="GO" id="GO:0030170">
    <property type="term" value="F:pyridoxal phosphate binding"/>
    <property type="evidence" value="ECO:0007669"/>
    <property type="project" value="UniProtKB-UniRule"/>
</dbReference>
<dbReference type="InterPro" id="IPR000821">
    <property type="entry name" value="Ala_racemase"/>
</dbReference>
<dbReference type="GO" id="GO:0009252">
    <property type="term" value="P:peptidoglycan biosynthetic process"/>
    <property type="evidence" value="ECO:0007669"/>
    <property type="project" value="TreeGrafter"/>
</dbReference>
<evidence type="ECO:0000256" key="6">
    <source>
        <dbReference type="PIRSR" id="PIRSR600821-52"/>
    </source>
</evidence>
<dbReference type="InterPro" id="IPR009006">
    <property type="entry name" value="Ala_racemase/Decarboxylase_C"/>
</dbReference>
<comment type="cofactor">
    <cofactor evidence="1 4 5">
        <name>pyridoxal 5'-phosphate</name>
        <dbReference type="ChEBI" id="CHEBI:597326"/>
    </cofactor>
</comment>
<feature type="domain" description="Alanine racemase C-terminal" evidence="7">
    <location>
        <begin position="254"/>
        <end position="385"/>
    </location>
</feature>
<dbReference type="PRINTS" id="PR00992">
    <property type="entry name" value="ALARACEMASE"/>
</dbReference>
<dbReference type="FunFam" id="3.20.20.10:FF:000002">
    <property type="entry name" value="Alanine racemase"/>
    <property type="match status" value="1"/>
</dbReference>
<comment type="caution">
    <text evidence="8">The sequence shown here is derived from an EMBL/GenBank/DDBJ whole genome shotgun (WGS) entry which is preliminary data.</text>
</comment>
<evidence type="ECO:0000259" key="7">
    <source>
        <dbReference type="SMART" id="SM01005"/>
    </source>
</evidence>
<evidence type="ECO:0000256" key="3">
    <source>
        <dbReference type="ARBA" id="ARBA00023235"/>
    </source>
</evidence>
<proteinExistence type="inferred from homology"/>
<evidence type="ECO:0000313" key="9">
    <source>
        <dbReference type="Proteomes" id="UP000886800"/>
    </source>
</evidence>
<protein>
    <recommendedName>
        <fullName evidence="4">Alanine racemase</fullName>
        <ecNumber evidence="4">5.1.1.1</ecNumber>
    </recommendedName>
</protein>
<comment type="function">
    <text evidence="4">Catalyzes the interconversion of L-alanine and D-alanine. May also act on other amino acids.</text>
</comment>
<dbReference type="Proteomes" id="UP000886800">
    <property type="component" value="Unassembled WGS sequence"/>
</dbReference>
<feature type="modified residue" description="N6-(pyridoxal phosphate)lysine" evidence="4 5">
    <location>
        <position position="39"/>
    </location>
</feature>
<dbReference type="PANTHER" id="PTHR30511:SF0">
    <property type="entry name" value="ALANINE RACEMASE, CATABOLIC-RELATED"/>
    <property type="match status" value="1"/>
</dbReference>
<evidence type="ECO:0000256" key="1">
    <source>
        <dbReference type="ARBA" id="ARBA00001933"/>
    </source>
</evidence>
<dbReference type="Pfam" id="PF01168">
    <property type="entry name" value="Ala_racemase_N"/>
    <property type="match status" value="1"/>
</dbReference>
<evidence type="ECO:0000256" key="5">
    <source>
        <dbReference type="PIRSR" id="PIRSR600821-50"/>
    </source>
</evidence>
<evidence type="ECO:0000256" key="4">
    <source>
        <dbReference type="HAMAP-Rule" id="MF_01201"/>
    </source>
</evidence>
<dbReference type="InterPro" id="IPR011079">
    <property type="entry name" value="Ala_racemase_C"/>
</dbReference>
<organism evidence="8 9">
    <name type="scientific">Candidatus Anaerotruncus excrementipullorum</name>
    <dbReference type="NCBI Taxonomy" id="2838465"/>
    <lineage>
        <taxon>Bacteria</taxon>
        <taxon>Bacillati</taxon>
        <taxon>Bacillota</taxon>
        <taxon>Clostridia</taxon>
        <taxon>Eubacteriales</taxon>
        <taxon>Oscillospiraceae</taxon>
        <taxon>Anaerotruncus</taxon>
    </lineage>
</organism>
<dbReference type="GO" id="GO:0008784">
    <property type="term" value="F:alanine racemase activity"/>
    <property type="evidence" value="ECO:0007669"/>
    <property type="project" value="UniProtKB-UniRule"/>
</dbReference>
<dbReference type="SUPFAM" id="SSF51419">
    <property type="entry name" value="PLP-binding barrel"/>
    <property type="match status" value="1"/>
</dbReference>
<dbReference type="PANTHER" id="PTHR30511">
    <property type="entry name" value="ALANINE RACEMASE"/>
    <property type="match status" value="1"/>
</dbReference>
<dbReference type="GO" id="GO:0030632">
    <property type="term" value="P:D-alanine biosynthetic process"/>
    <property type="evidence" value="ECO:0007669"/>
    <property type="project" value="UniProtKB-UniRule"/>
</dbReference>
<keyword evidence="3 4" id="KW-0413">Isomerase</keyword>
<feature type="binding site" evidence="4 6">
    <location>
        <position position="325"/>
    </location>
    <ligand>
        <name>substrate</name>
    </ligand>
</feature>
<dbReference type="GO" id="GO:0005829">
    <property type="term" value="C:cytosol"/>
    <property type="evidence" value="ECO:0007669"/>
    <property type="project" value="TreeGrafter"/>
</dbReference>
<keyword evidence="2 4" id="KW-0663">Pyridoxal phosphate</keyword>
<name>A0A9D1WRT1_9FIRM</name>
<reference evidence="8" key="1">
    <citation type="journal article" date="2021" name="PeerJ">
        <title>Extensive microbial diversity within the chicken gut microbiome revealed by metagenomics and culture.</title>
        <authorList>
            <person name="Gilroy R."/>
            <person name="Ravi A."/>
            <person name="Getino M."/>
            <person name="Pursley I."/>
            <person name="Horton D.L."/>
            <person name="Alikhan N.F."/>
            <person name="Baker D."/>
            <person name="Gharbi K."/>
            <person name="Hall N."/>
            <person name="Watson M."/>
            <person name="Adriaenssens E.M."/>
            <person name="Foster-Nyarko E."/>
            <person name="Jarju S."/>
            <person name="Secka A."/>
            <person name="Antonio M."/>
            <person name="Oren A."/>
            <person name="Chaudhuri R.R."/>
            <person name="La Ragione R."/>
            <person name="Hildebrand F."/>
            <person name="Pallen M.J."/>
        </authorList>
    </citation>
    <scope>NUCLEOTIDE SEQUENCE</scope>
    <source>
        <strain evidence="8">CHK188-5543</strain>
    </source>
</reference>
<dbReference type="NCBIfam" id="TIGR00492">
    <property type="entry name" value="alr"/>
    <property type="match status" value="1"/>
</dbReference>
<feature type="active site" description="Proton acceptor; specific for L-alanine" evidence="4">
    <location>
        <position position="275"/>
    </location>
</feature>
<sequence length="389" mass="42516">MQLETSRCYAQIDLDALAENRRLLRAGIPEGCRLMYILKADGYGHGAVAVAKALERDARADWIGVACLSEALELRRAGITREVLILGYTPPEFAAELAENNITQALISPAYVARLSQVAQEKGVTVPCHMAVDTGMSRIGYLYGTGDPAQELEAIAGAYRMPGLRVTGIFTHFSSGYSQEREDVEFTQMQYDRFAAVCQGLAGMGIDPGLRHCCNSPATVNCPQYAMDMCRVGTVLYGLLPDTAMVTQRPFIPVMTWKARVAMVKEVQPGAYVSYNRTYQVQGQPVRLAVITAGDADGYFKLLSGGLGRVKIRGHVCQVVGRVCMDMMMVDVTAYPDIRAEDEVILLGGQGEDRVPCEWLFRPLSPLGPSAITCSVRGRVPRLYSPVND</sequence>
<dbReference type="SUPFAM" id="SSF50621">
    <property type="entry name" value="Alanine racemase C-terminal domain-like"/>
    <property type="match status" value="1"/>
</dbReference>
<evidence type="ECO:0000256" key="2">
    <source>
        <dbReference type="ARBA" id="ARBA00022898"/>
    </source>
</evidence>
<dbReference type="AlphaFoldDB" id="A0A9D1WRT1"/>
<feature type="binding site" evidence="4 6">
    <location>
        <position position="138"/>
    </location>
    <ligand>
        <name>substrate</name>
    </ligand>
</feature>
<dbReference type="Gene3D" id="2.40.37.10">
    <property type="entry name" value="Lyase, Ornithine Decarboxylase, Chain A, domain 1"/>
    <property type="match status" value="1"/>
</dbReference>
<accession>A0A9D1WRT1</accession>
<dbReference type="HAMAP" id="MF_01201">
    <property type="entry name" value="Ala_racemase"/>
    <property type="match status" value="1"/>
</dbReference>
<dbReference type="CDD" id="cd00430">
    <property type="entry name" value="PLPDE_III_AR"/>
    <property type="match status" value="1"/>
</dbReference>
<evidence type="ECO:0000313" key="8">
    <source>
        <dbReference type="EMBL" id="HIX66032.1"/>
    </source>
</evidence>
<dbReference type="Gene3D" id="3.20.20.10">
    <property type="entry name" value="Alanine racemase"/>
    <property type="match status" value="1"/>
</dbReference>
<comment type="similarity">
    <text evidence="4">Belongs to the alanine racemase family.</text>
</comment>
<dbReference type="SMART" id="SM01005">
    <property type="entry name" value="Ala_racemase_C"/>
    <property type="match status" value="1"/>
</dbReference>
<dbReference type="Pfam" id="PF00842">
    <property type="entry name" value="Ala_racemase_C"/>
    <property type="match status" value="1"/>
</dbReference>
<dbReference type="InterPro" id="IPR001608">
    <property type="entry name" value="Ala_racemase_N"/>
</dbReference>
<comment type="catalytic activity">
    <reaction evidence="4">
        <text>L-alanine = D-alanine</text>
        <dbReference type="Rhea" id="RHEA:20249"/>
        <dbReference type="ChEBI" id="CHEBI:57416"/>
        <dbReference type="ChEBI" id="CHEBI:57972"/>
        <dbReference type="EC" id="5.1.1.1"/>
    </reaction>
</comment>
<dbReference type="InterPro" id="IPR029066">
    <property type="entry name" value="PLP-binding_barrel"/>
</dbReference>
<feature type="active site" description="Proton acceptor; specific for D-alanine" evidence="4">
    <location>
        <position position="39"/>
    </location>
</feature>
<dbReference type="EC" id="5.1.1.1" evidence="4"/>
<gene>
    <name evidence="8" type="primary">alr</name>
    <name evidence="8" type="ORF">H9736_07260</name>
</gene>
<reference evidence="8" key="2">
    <citation type="submission" date="2021-04" db="EMBL/GenBank/DDBJ databases">
        <authorList>
            <person name="Gilroy R."/>
        </authorList>
    </citation>
    <scope>NUCLEOTIDE SEQUENCE</scope>
    <source>
        <strain evidence="8">CHK188-5543</strain>
    </source>
</reference>